<protein>
    <submittedName>
        <fullName evidence="3">Gluconolactonase / Isochorismatase</fullName>
        <ecNumber evidence="3">3.1.1.17</ecNumber>
        <ecNumber evidence="3">3.3.2.1</ecNumber>
    </submittedName>
</protein>
<proteinExistence type="predicted"/>
<dbReference type="EC" id="3.1.1.17" evidence="3"/>
<dbReference type="InterPro" id="IPR036380">
    <property type="entry name" value="Isochorismatase-like_sf"/>
</dbReference>
<feature type="domain" description="Isochorismatase-like" evidence="2">
    <location>
        <begin position="13"/>
        <end position="196"/>
    </location>
</feature>
<gene>
    <name evidence="3" type="ORF">AVDCRST_MAG13-3087</name>
</gene>
<evidence type="ECO:0000256" key="1">
    <source>
        <dbReference type="ARBA" id="ARBA00022801"/>
    </source>
</evidence>
<dbReference type="EMBL" id="CADCVO010000500">
    <property type="protein sequence ID" value="CAA9516074.1"/>
    <property type="molecule type" value="Genomic_DNA"/>
</dbReference>
<organism evidence="3">
    <name type="scientific">uncultured Solirubrobacteraceae bacterium</name>
    <dbReference type="NCBI Taxonomy" id="1162706"/>
    <lineage>
        <taxon>Bacteria</taxon>
        <taxon>Bacillati</taxon>
        <taxon>Actinomycetota</taxon>
        <taxon>Thermoleophilia</taxon>
        <taxon>Solirubrobacterales</taxon>
        <taxon>Solirubrobacteraceae</taxon>
        <taxon>environmental samples</taxon>
    </lineage>
</organism>
<dbReference type="AlphaFoldDB" id="A0A6J4T7G0"/>
<sequence>MTEEVLQLDPARTALIIQDLQNDVIIEGGAFADSGAPAHATAQNVVGNVAQLADAFRAAGAPVIHVWYIVEAGATGLRQNAPLFQGVKEANALVRGSWGAAPADGLEPKDGDHIVEKMRMNAFYETRLDILLRGLGVDTIVVSGAWTNMSIEHTSRHGADAGYQVVVPSDGTSTVDDEWQNAALNYAMTNVAKVATCGEISGALGGGSGS</sequence>
<reference evidence="3" key="1">
    <citation type="submission" date="2020-02" db="EMBL/GenBank/DDBJ databases">
        <authorList>
            <person name="Meier V. D."/>
        </authorList>
    </citation>
    <scope>NUCLEOTIDE SEQUENCE</scope>
    <source>
        <strain evidence="3">AVDCRST_MAG13</strain>
    </source>
</reference>
<evidence type="ECO:0000313" key="3">
    <source>
        <dbReference type="EMBL" id="CAA9516074.1"/>
    </source>
</evidence>
<dbReference type="Gene3D" id="3.40.50.850">
    <property type="entry name" value="Isochorismatase-like"/>
    <property type="match status" value="1"/>
</dbReference>
<name>A0A6J4T7G0_9ACTN</name>
<keyword evidence="1 3" id="KW-0378">Hydrolase</keyword>
<dbReference type="CDD" id="cd00431">
    <property type="entry name" value="cysteine_hydrolases"/>
    <property type="match status" value="1"/>
</dbReference>
<accession>A0A6J4T7G0</accession>
<dbReference type="SUPFAM" id="SSF52499">
    <property type="entry name" value="Isochorismatase-like hydrolases"/>
    <property type="match status" value="1"/>
</dbReference>
<dbReference type="PANTHER" id="PTHR43540">
    <property type="entry name" value="PEROXYUREIDOACRYLATE/UREIDOACRYLATE AMIDOHYDROLASE-RELATED"/>
    <property type="match status" value="1"/>
</dbReference>
<dbReference type="EC" id="3.3.2.1" evidence="3"/>
<evidence type="ECO:0000259" key="2">
    <source>
        <dbReference type="Pfam" id="PF00857"/>
    </source>
</evidence>
<dbReference type="PANTHER" id="PTHR43540:SF6">
    <property type="entry name" value="ISOCHORISMATASE-LIKE DOMAIN-CONTAINING PROTEIN"/>
    <property type="match status" value="1"/>
</dbReference>
<dbReference type="InterPro" id="IPR050272">
    <property type="entry name" value="Isochorismatase-like_hydrls"/>
</dbReference>
<dbReference type="GO" id="GO:0004341">
    <property type="term" value="F:gluconolactonase activity"/>
    <property type="evidence" value="ECO:0007669"/>
    <property type="project" value="UniProtKB-EC"/>
</dbReference>
<dbReference type="GO" id="GO:0008908">
    <property type="term" value="F:isochorismatase activity"/>
    <property type="evidence" value="ECO:0007669"/>
    <property type="project" value="UniProtKB-EC"/>
</dbReference>
<dbReference type="InterPro" id="IPR000868">
    <property type="entry name" value="Isochorismatase-like_dom"/>
</dbReference>
<dbReference type="Pfam" id="PF00857">
    <property type="entry name" value="Isochorismatase"/>
    <property type="match status" value="1"/>
</dbReference>